<gene>
    <name evidence="1" type="ORF">S01H4_54357</name>
</gene>
<organism evidence="1">
    <name type="scientific">marine sediment metagenome</name>
    <dbReference type="NCBI Taxonomy" id="412755"/>
    <lineage>
        <taxon>unclassified sequences</taxon>
        <taxon>metagenomes</taxon>
        <taxon>ecological metagenomes</taxon>
    </lineage>
</organism>
<protein>
    <submittedName>
        <fullName evidence="1">Uncharacterized protein</fullName>
    </submittedName>
</protein>
<proteinExistence type="predicted"/>
<dbReference type="EMBL" id="BART01031269">
    <property type="protein sequence ID" value="GAH12559.1"/>
    <property type="molecule type" value="Genomic_DNA"/>
</dbReference>
<sequence>MDNEIRQILDNQLIMLRNIDDKGADTPLQPYLNENIIKTDKLLSPSKDPTIQEQTDKSMNRVIKAGQDCPRCGVKRVRQKELEYHNSGRCIPRSKKVKVEK</sequence>
<accession>X1E5V5</accession>
<evidence type="ECO:0000313" key="1">
    <source>
        <dbReference type="EMBL" id="GAH12559.1"/>
    </source>
</evidence>
<dbReference type="AlphaFoldDB" id="X1E5V5"/>
<reference evidence="1" key="1">
    <citation type="journal article" date="2014" name="Front. Microbiol.">
        <title>High frequency of phylogenetically diverse reductive dehalogenase-homologous genes in deep subseafloor sedimentary metagenomes.</title>
        <authorList>
            <person name="Kawai M."/>
            <person name="Futagami T."/>
            <person name="Toyoda A."/>
            <person name="Takaki Y."/>
            <person name="Nishi S."/>
            <person name="Hori S."/>
            <person name="Arai W."/>
            <person name="Tsubouchi T."/>
            <person name="Morono Y."/>
            <person name="Uchiyama I."/>
            <person name="Ito T."/>
            <person name="Fujiyama A."/>
            <person name="Inagaki F."/>
            <person name="Takami H."/>
        </authorList>
    </citation>
    <scope>NUCLEOTIDE SEQUENCE</scope>
    <source>
        <strain evidence="1">Expedition CK06-06</strain>
    </source>
</reference>
<comment type="caution">
    <text evidence="1">The sequence shown here is derived from an EMBL/GenBank/DDBJ whole genome shotgun (WGS) entry which is preliminary data.</text>
</comment>
<name>X1E5V5_9ZZZZ</name>